<evidence type="ECO:0000313" key="2">
    <source>
        <dbReference type="Proteomes" id="UP000035682"/>
    </source>
</evidence>
<gene>
    <name evidence="1 3 4" type="ORF">SRAE_X000123800</name>
</gene>
<reference evidence="3" key="3">
    <citation type="submission" date="2020-12" db="UniProtKB">
        <authorList>
            <consortium name="WormBaseParasite"/>
        </authorList>
    </citation>
    <scope>IDENTIFICATION</scope>
</reference>
<dbReference type="SUPFAM" id="SSF50978">
    <property type="entry name" value="WD40 repeat-like"/>
    <property type="match status" value="1"/>
</dbReference>
<reference evidence="2" key="2">
    <citation type="submission" date="2014-09" db="EMBL/GenBank/DDBJ databases">
        <authorList>
            <person name="Martin A.A."/>
        </authorList>
    </citation>
    <scope>NUCLEOTIDE SEQUENCE</scope>
    <source>
        <strain evidence="2">ED321</strain>
    </source>
</reference>
<dbReference type="Proteomes" id="UP000035682">
    <property type="component" value="Unplaced"/>
</dbReference>
<evidence type="ECO:0000313" key="1">
    <source>
        <dbReference type="EMBL" id="CEF59490.1"/>
    </source>
</evidence>
<reference evidence="1" key="1">
    <citation type="submission" date="2014-09" db="EMBL/GenBank/DDBJ databases">
        <authorList>
            <person name="Aslett A.Martin."/>
        </authorList>
    </citation>
    <scope>NUCLEOTIDE SEQUENCE</scope>
    <source>
        <strain evidence="1">ED321 Heterogonic</strain>
    </source>
</reference>
<dbReference type="RefSeq" id="XP_024498701.1">
    <property type="nucleotide sequence ID" value="XM_024646697.1"/>
</dbReference>
<organism evidence="1">
    <name type="scientific">Strongyloides ratti</name>
    <name type="common">Parasitic roundworm</name>
    <dbReference type="NCBI Taxonomy" id="34506"/>
    <lineage>
        <taxon>Eukaryota</taxon>
        <taxon>Metazoa</taxon>
        <taxon>Ecdysozoa</taxon>
        <taxon>Nematoda</taxon>
        <taxon>Chromadorea</taxon>
        <taxon>Rhabditida</taxon>
        <taxon>Tylenchina</taxon>
        <taxon>Panagrolaimomorpha</taxon>
        <taxon>Strongyloidoidea</taxon>
        <taxon>Strongyloididae</taxon>
        <taxon>Strongyloides</taxon>
    </lineage>
</organism>
<sequence>MKNPASNEQLQRFMSKMECQAISDDEEESNTFDKGELVLGDKEKNLSPRKIDTPDILEPSSENSEVIDITKDDEIIECETKEKPAILSSIVYGEPELLMGTQFPLNYGVCPSMENFIRLKMRINILKSFHECRKFSLYNGLTNSLCFSIDGRYIFTSDDSNIGRVIDVHSWKTRRIVSFNKYGIYDGQFLQHNYDIIHPSYKILPWT</sequence>
<evidence type="ECO:0000313" key="3">
    <source>
        <dbReference type="WBParaSite" id="SRAE_X000123800.1"/>
    </source>
</evidence>
<dbReference type="EMBL" id="LN609396">
    <property type="protein sequence ID" value="CEF59490.1"/>
    <property type="molecule type" value="Genomic_DNA"/>
</dbReference>
<name>A0A090KUE4_STRRB</name>
<proteinExistence type="predicted"/>
<dbReference type="InterPro" id="IPR036322">
    <property type="entry name" value="WD40_repeat_dom_sf"/>
</dbReference>
<evidence type="ECO:0000313" key="4">
    <source>
        <dbReference type="WormBase" id="SRAE_X000123800"/>
    </source>
</evidence>
<dbReference type="WBParaSite" id="SRAE_X000123800.1">
    <property type="protein sequence ID" value="SRAE_X000123800.1"/>
    <property type="gene ID" value="WBGene00266804"/>
</dbReference>
<dbReference type="GeneID" id="36384298"/>
<keyword evidence="2" id="KW-1185">Reference proteome</keyword>
<dbReference type="AlphaFoldDB" id="A0A090KUE4"/>
<protein>
    <submittedName>
        <fullName evidence="1 3">WD40/YVTN repeat-like-containing domain and WD40-repeat-containing domain-containing protein</fullName>
    </submittedName>
</protein>
<accession>A0A090KUE4</accession>
<dbReference type="WormBase" id="SRAE_X000123800">
    <property type="protein sequence ID" value="SRP07598"/>
    <property type="gene ID" value="WBGene00266804"/>
</dbReference>
<dbReference type="CTD" id="36384298"/>